<dbReference type="RefSeq" id="WP_273926177.1">
    <property type="nucleotide sequence ID" value="NZ_JAQSIN010000001.1"/>
</dbReference>
<dbReference type="Proteomes" id="UP001528672">
    <property type="component" value="Unassembled WGS sequence"/>
</dbReference>
<organism evidence="1 2">
    <name type="scientific">Curvibacter microcysteis</name>
    <dbReference type="NCBI Taxonomy" id="3026419"/>
    <lineage>
        <taxon>Bacteria</taxon>
        <taxon>Pseudomonadati</taxon>
        <taxon>Pseudomonadota</taxon>
        <taxon>Betaproteobacteria</taxon>
        <taxon>Burkholderiales</taxon>
        <taxon>Comamonadaceae</taxon>
        <taxon>Curvibacter</taxon>
    </lineage>
</organism>
<gene>
    <name evidence="1" type="ORF">PSQ39_07880</name>
</gene>
<proteinExistence type="predicted"/>
<evidence type="ECO:0000313" key="1">
    <source>
        <dbReference type="EMBL" id="MDD0814544.1"/>
    </source>
</evidence>
<dbReference type="EMBL" id="JAQSIO010000002">
    <property type="protein sequence ID" value="MDD0814544.1"/>
    <property type="molecule type" value="Genomic_DNA"/>
</dbReference>
<accession>A0ABT5MF83</accession>
<sequence length="126" mass="13260">MTYQGARARPSVTEQRRVFAVTAAHWDAQDQLTHVRWVEVVAASNLDAGPATVVPLSELVDALHDGAQVRVVYPEALGLPVGLTLETVEHPDGHETVALASPMGTETHASPGLHGLARLDAAALGT</sequence>
<evidence type="ECO:0000313" key="2">
    <source>
        <dbReference type="Proteomes" id="UP001528672"/>
    </source>
</evidence>
<protein>
    <submittedName>
        <fullName evidence="1">Uncharacterized protein</fullName>
    </submittedName>
</protein>
<reference evidence="1 2" key="1">
    <citation type="submission" date="2023-02" db="EMBL/GenBank/DDBJ databases">
        <title>Bacterial whole genome sequence for Curvibacter sp. HBC28.</title>
        <authorList>
            <person name="Le V."/>
            <person name="Ko S.-R."/>
            <person name="Ahn C.-Y."/>
            <person name="Oh H.-M."/>
        </authorList>
    </citation>
    <scope>NUCLEOTIDE SEQUENCE [LARGE SCALE GENOMIC DNA]</scope>
    <source>
        <strain evidence="1 2">HBC28</strain>
    </source>
</reference>
<comment type="caution">
    <text evidence="1">The sequence shown here is derived from an EMBL/GenBank/DDBJ whole genome shotgun (WGS) entry which is preliminary data.</text>
</comment>
<name>A0ABT5MF83_9BURK</name>
<keyword evidence="2" id="KW-1185">Reference proteome</keyword>